<organism evidence="1 2">
    <name type="scientific">Armillaria gallica</name>
    <name type="common">Bulbous honey fungus</name>
    <name type="synonym">Armillaria bulbosa</name>
    <dbReference type="NCBI Taxonomy" id="47427"/>
    <lineage>
        <taxon>Eukaryota</taxon>
        <taxon>Fungi</taxon>
        <taxon>Dikarya</taxon>
        <taxon>Basidiomycota</taxon>
        <taxon>Agaricomycotina</taxon>
        <taxon>Agaricomycetes</taxon>
        <taxon>Agaricomycetidae</taxon>
        <taxon>Agaricales</taxon>
        <taxon>Marasmiineae</taxon>
        <taxon>Physalacriaceae</taxon>
        <taxon>Armillaria</taxon>
    </lineage>
</organism>
<dbReference type="OrthoDB" id="3365698at2759"/>
<name>A0A2H3EF17_ARMGA</name>
<protein>
    <recommendedName>
        <fullName evidence="3">F-box domain-containing protein</fullName>
    </recommendedName>
</protein>
<accession>A0A2H3EF17</accession>
<gene>
    <name evidence="1" type="ORF">ARMGADRAFT_1074909</name>
</gene>
<dbReference type="Proteomes" id="UP000217790">
    <property type="component" value="Unassembled WGS sequence"/>
</dbReference>
<sequence>MTKDLPEGGFDVTDVTSGPWVISHVSRLWREVSLNCSELWSCFYIQRDMDDYENWDKALFLNTALIRSGKRGLCIDYDCRFFMDGESWIHLESLMAHSHRWKHISLVLPEDMLEYTRQIRGSLGSLESLEIHMEPVRRGITIDAFEFAPCLTCIKIVSRPAATRQEFIFPWSQLISYHEELEQTRVDSMSILLSLLEVVRKCMALENLTIPSFGPLDAADDTSEVPYVTHSTIRHLIAKSHSIIPFLTLPSLETLTLDLRVHTAPEATLDVHHLILRSDCSITELNLRGITPGKEVVKLLRCTPKLTRLAFHYRYSQWKNNVNKDFICFFKEVGTATLIMSTHTIERLQGFKEDGMHIFRAKMADSGQEITYV</sequence>
<proteinExistence type="predicted"/>
<dbReference type="AlphaFoldDB" id="A0A2H3EF17"/>
<evidence type="ECO:0008006" key="3">
    <source>
        <dbReference type="Google" id="ProtNLM"/>
    </source>
</evidence>
<reference evidence="2" key="1">
    <citation type="journal article" date="2017" name="Nat. Ecol. Evol.">
        <title>Genome expansion and lineage-specific genetic innovations in the forest pathogenic fungi Armillaria.</title>
        <authorList>
            <person name="Sipos G."/>
            <person name="Prasanna A.N."/>
            <person name="Walter M.C."/>
            <person name="O'Connor E."/>
            <person name="Balint B."/>
            <person name="Krizsan K."/>
            <person name="Kiss B."/>
            <person name="Hess J."/>
            <person name="Varga T."/>
            <person name="Slot J."/>
            <person name="Riley R."/>
            <person name="Boka B."/>
            <person name="Rigling D."/>
            <person name="Barry K."/>
            <person name="Lee J."/>
            <person name="Mihaltcheva S."/>
            <person name="LaButti K."/>
            <person name="Lipzen A."/>
            <person name="Waldron R."/>
            <person name="Moloney N.M."/>
            <person name="Sperisen C."/>
            <person name="Kredics L."/>
            <person name="Vagvoelgyi C."/>
            <person name="Patrignani A."/>
            <person name="Fitzpatrick D."/>
            <person name="Nagy I."/>
            <person name="Doyle S."/>
            <person name="Anderson J.B."/>
            <person name="Grigoriev I.V."/>
            <person name="Gueldener U."/>
            <person name="Muensterkoetter M."/>
            <person name="Nagy L.G."/>
        </authorList>
    </citation>
    <scope>NUCLEOTIDE SEQUENCE [LARGE SCALE GENOMIC DNA]</scope>
    <source>
        <strain evidence="2">Ar21-2</strain>
    </source>
</reference>
<keyword evidence="2" id="KW-1185">Reference proteome</keyword>
<dbReference type="InParanoid" id="A0A2H3EF17"/>
<evidence type="ECO:0000313" key="2">
    <source>
        <dbReference type="Proteomes" id="UP000217790"/>
    </source>
</evidence>
<evidence type="ECO:0000313" key="1">
    <source>
        <dbReference type="EMBL" id="PBK98036.1"/>
    </source>
</evidence>
<dbReference type="EMBL" id="KZ293648">
    <property type="protein sequence ID" value="PBK98036.1"/>
    <property type="molecule type" value="Genomic_DNA"/>
</dbReference>